<reference evidence="3 4" key="1">
    <citation type="submission" date="2014-04" db="EMBL/GenBank/DDBJ databases">
        <authorList>
            <consortium name="DOE Joint Genome Institute"/>
            <person name="Kuo A."/>
            <person name="Zuccaro A."/>
            <person name="Kohler A."/>
            <person name="Nagy L.G."/>
            <person name="Floudas D."/>
            <person name="Copeland A."/>
            <person name="Barry K.W."/>
            <person name="Cichocki N."/>
            <person name="Veneault-Fourrey C."/>
            <person name="LaButti K."/>
            <person name="Lindquist E.A."/>
            <person name="Lipzen A."/>
            <person name="Lundell T."/>
            <person name="Morin E."/>
            <person name="Murat C."/>
            <person name="Sun H."/>
            <person name="Tunlid A."/>
            <person name="Henrissat B."/>
            <person name="Grigoriev I.V."/>
            <person name="Hibbett D.S."/>
            <person name="Martin F."/>
            <person name="Nordberg H.P."/>
            <person name="Cantor M.N."/>
            <person name="Hua S.X."/>
        </authorList>
    </citation>
    <scope>NUCLEOTIDE SEQUENCE [LARGE SCALE GENOMIC DNA]</scope>
    <source>
        <strain evidence="3 4">MAFF 305830</strain>
    </source>
</reference>
<reference evidence="4" key="2">
    <citation type="submission" date="2015-01" db="EMBL/GenBank/DDBJ databases">
        <title>Evolutionary Origins and Diversification of the Mycorrhizal Mutualists.</title>
        <authorList>
            <consortium name="DOE Joint Genome Institute"/>
            <consortium name="Mycorrhizal Genomics Consortium"/>
            <person name="Kohler A."/>
            <person name="Kuo A."/>
            <person name="Nagy L.G."/>
            <person name="Floudas D."/>
            <person name="Copeland A."/>
            <person name="Barry K.W."/>
            <person name="Cichocki N."/>
            <person name="Veneault-Fourrey C."/>
            <person name="LaButti K."/>
            <person name="Lindquist E.A."/>
            <person name="Lipzen A."/>
            <person name="Lundell T."/>
            <person name="Morin E."/>
            <person name="Murat C."/>
            <person name="Riley R."/>
            <person name="Ohm R."/>
            <person name="Sun H."/>
            <person name="Tunlid A."/>
            <person name="Henrissat B."/>
            <person name="Grigoriev I.V."/>
            <person name="Hibbett D.S."/>
            <person name="Martin F."/>
        </authorList>
    </citation>
    <scope>NUCLEOTIDE SEQUENCE [LARGE SCALE GENOMIC DNA]</scope>
    <source>
        <strain evidence="4">MAFF 305830</strain>
    </source>
</reference>
<dbReference type="STRING" id="933852.A0A0C2WDC3"/>
<dbReference type="HOGENOM" id="CLU_010194_1_3_1"/>
<evidence type="ECO:0000313" key="3">
    <source>
        <dbReference type="EMBL" id="KIM24483.1"/>
    </source>
</evidence>
<evidence type="ECO:0000256" key="2">
    <source>
        <dbReference type="ARBA" id="ARBA00023002"/>
    </source>
</evidence>
<name>A0A0C2WDC3_SERVB</name>
<dbReference type="PRINTS" id="PR00081">
    <property type="entry name" value="GDHRDH"/>
</dbReference>
<evidence type="ECO:0000313" key="4">
    <source>
        <dbReference type="Proteomes" id="UP000054097"/>
    </source>
</evidence>
<evidence type="ECO:0000256" key="1">
    <source>
        <dbReference type="ARBA" id="ARBA00006484"/>
    </source>
</evidence>
<dbReference type="SUPFAM" id="SSF51735">
    <property type="entry name" value="NAD(P)-binding Rossmann-fold domains"/>
    <property type="match status" value="1"/>
</dbReference>
<dbReference type="PRINTS" id="PR00080">
    <property type="entry name" value="SDRFAMILY"/>
</dbReference>
<proteinExistence type="inferred from homology"/>
<keyword evidence="2" id="KW-0560">Oxidoreductase</keyword>
<dbReference type="InterPro" id="IPR036291">
    <property type="entry name" value="NAD(P)-bd_dom_sf"/>
</dbReference>
<protein>
    <submittedName>
        <fullName evidence="3">Uncharacterized protein</fullName>
    </submittedName>
</protein>
<dbReference type="Proteomes" id="UP000054097">
    <property type="component" value="Unassembled WGS sequence"/>
</dbReference>
<dbReference type="PANTHER" id="PTHR48107:SF7">
    <property type="entry name" value="RE15974P"/>
    <property type="match status" value="1"/>
</dbReference>
<comment type="similarity">
    <text evidence="1">Belongs to the short-chain dehydrogenases/reductases (SDR) family.</text>
</comment>
<keyword evidence="4" id="KW-1185">Reference proteome</keyword>
<dbReference type="Pfam" id="PF13561">
    <property type="entry name" value="adh_short_C2"/>
    <property type="match status" value="1"/>
</dbReference>
<sequence length="244" mass="25854">MSLQGKVAIVTGSSRGIGAATAIALANEGAHVVINYAASSSKDKAENIAKTVRGTGSQALVVQADISSFEEIDLLVKKTVEHFGRIDILVNNTGVIDYQTVGTITPESYQRIFDINTRAPIFLSQAAVAHMGDGGRIINVSGTPARLAYSSFTVYSASKAALESITRVMAVELRDRGIRVTAVNPGPTITDAFEAQTEERKTYLKATQPVGNPEDIADVIVFLAGPKSRWVNGGTVNTNNAVVF</sequence>
<dbReference type="PANTHER" id="PTHR48107">
    <property type="entry name" value="NADPH-DEPENDENT ALDEHYDE REDUCTASE-LIKE PROTEIN, CHLOROPLASTIC-RELATED"/>
    <property type="match status" value="1"/>
</dbReference>
<organism evidence="3 4">
    <name type="scientific">Serendipita vermifera MAFF 305830</name>
    <dbReference type="NCBI Taxonomy" id="933852"/>
    <lineage>
        <taxon>Eukaryota</taxon>
        <taxon>Fungi</taxon>
        <taxon>Dikarya</taxon>
        <taxon>Basidiomycota</taxon>
        <taxon>Agaricomycotina</taxon>
        <taxon>Agaricomycetes</taxon>
        <taxon>Sebacinales</taxon>
        <taxon>Serendipitaceae</taxon>
        <taxon>Serendipita</taxon>
    </lineage>
</organism>
<dbReference type="GO" id="GO:0016614">
    <property type="term" value="F:oxidoreductase activity, acting on CH-OH group of donors"/>
    <property type="evidence" value="ECO:0007669"/>
    <property type="project" value="UniProtKB-ARBA"/>
</dbReference>
<dbReference type="OrthoDB" id="5327538at2759"/>
<dbReference type="AlphaFoldDB" id="A0A0C2WDC3"/>
<dbReference type="FunFam" id="3.40.50.720:FF:000084">
    <property type="entry name" value="Short-chain dehydrogenase reductase"/>
    <property type="match status" value="1"/>
</dbReference>
<dbReference type="InterPro" id="IPR002347">
    <property type="entry name" value="SDR_fam"/>
</dbReference>
<gene>
    <name evidence="3" type="ORF">M408DRAFT_75810</name>
</gene>
<dbReference type="Gene3D" id="3.40.50.720">
    <property type="entry name" value="NAD(P)-binding Rossmann-like Domain"/>
    <property type="match status" value="1"/>
</dbReference>
<accession>A0A0C2WDC3</accession>
<dbReference type="EMBL" id="KN824323">
    <property type="protein sequence ID" value="KIM24483.1"/>
    <property type="molecule type" value="Genomic_DNA"/>
</dbReference>